<evidence type="ECO:0000256" key="3">
    <source>
        <dbReference type="ARBA" id="ARBA00023002"/>
    </source>
</evidence>
<dbReference type="InterPro" id="IPR036661">
    <property type="entry name" value="Luciferase-like_sf"/>
</dbReference>
<gene>
    <name evidence="6" type="primary">fgd_12</name>
    <name evidence="6" type="ORF">NRB20_62280</name>
</gene>
<accession>A0A7K0DC41</accession>
<dbReference type="AlphaFoldDB" id="A0A7K0DC41"/>
<keyword evidence="3 6" id="KW-0560">Oxidoreductase</keyword>
<dbReference type="OrthoDB" id="4029802at2"/>
<reference evidence="6 7" key="1">
    <citation type="submission" date="2019-10" db="EMBL/GenBank/DDBJ databases">
        <title>Nocardia macrotermitis sp. nov. and Nocardia aurantia sp. nov., isolated from the gut of fungus growing-termite Macrotermes natalensis.</title>
        <authorList>
            <person name="Benndorf R."/>
            <person name="Schwitalla J."/>
            <person name="Martin K."/>
            <person name="De Beer W."/>
            <person name="Kaster A.-K."/>
            <person name="Vollmers J."/>
            <person name="Poulsen M."/>
            <person name="Beemelmanns C."/>
        </authorList>
    </citation>
    <scope>NUCLEOTIDE SEQUENCE [LARGE SCALE GENOMIC DNA]</scope>
    <source>
        <strain evidence="6 7">RB20</strain>
    </source>
</reference>
<protein>
    <submittedName>
        <fullName evidence="6">F420-dependent glucose-6-phosphate dehydrogenase</fullName>
        <ecNumber evidence="6">1.1.98.2</ecNumber>
    </submittedName>
</protein>
<dbReference type="GO" id="GO:0046306">
    <property type="term" value="P:alkanesulfonate catabolic process"/>
    <property type="evidence" value="ECO:0007669"/>
    <property type="project" value="TreeGrafter"/>
</dbReference>
<dbReference type="Gene3D" id="3.20.20.30">
    <property type="entry name" value="Luciferase-like domain"/>
    <property type="match status" value="1"/>
</dbReference>
<evidence type="ECO:0000259" key="5">
    <source>
        <dbReference type="Pfam" id="PF00296"/>
    </source>
</evidence>
<proteinExistence type="predicted"/>
<feature type="domain" description="Luciferase-like" evidence="5">
    <location>
        <begin position="15"/>
        <end position="258"/>
    </location>
</feature>
<evidence type="ECO:0000313" key="6">
    <source>
        <dbReference type="EMBL" id="MQY23101.1"/>
    </source>
</evidence>
<evidence type="ECO:0000313" key="7">
    <source>
        <dbReference type="Proteomes" id="UP000438448"/>
    </source>
</evidence>
<dbReference type="GO" id="GO:0052749">
    <property type="term" value="F:glucose-6-phosphate dehydrogenase (coenzyme F420) activity"/>
    <property type="evidence" value="ECO:0007669"/>
    <property type="project" value="UniProtKB-EC"/>
</dbReference>
<dbReference type="Pfam" id="PF00296">
    <property type="entry name" value="Bac_luciferase"/>
    <property type="match status" value="1"/>
</dbReference>
<keyword evidence="7" id="KW-1185">Reference proteome</keyword>
<dbReference type="PANTHER" id="PTHR42847">
    <property type="entry name" value="ALKANESULFONATE MONOOXYGENASE"/>
    <property type="match status" value="1"/>
</dbReference>
<dbReference type="EMBL" id="WEGK01000017">
    <property type="protein sequence ID" value="MQY23101.1"/>
    <property type="molecule type" value="Genomic_DNA"/>
</dbReference>
<organism evidence="6 7">
    <name type="scientific">Nocardia macrotermitis</name>
    <dbReference type="NCBI Taxonomy" id="2585198"/>
    <lineage>
        <taxon>Bacteria</taxon>
        <taxon>Bacillati</taxon>
        <taxon>Actinomycetota</taxon>
        <taxon>Actinomycetes</taxon>
        <taxon>Mycobacteriales</taxon>
        <taxon>Nocardiaceae</taxon>
        <taxon>Nocardia</taxon>
    </lineage>
</organism>
<sequence>MGLKLGCNISTFDSTTAPTDMFTAVLDQALAAERAGFDVVTLGDHLYATPGAPDEPTMEVYTTLAALASRTSSIQLSAMVTSNTFRNPALLAKMVTTLDVISGGRAVLGVGAGWFEPEHDGYGLEFPTVTERLDRFEEALRILAPMLRGERPTLDGRWYRVHEAINEPRVRDDLPVMVGGGGERRTFACAARYADHLNITCLPTQLPAKLRALEARCAEADRDPGTLEVSFATPMVINEDGAKAREQVEQILREFGMDPATASEIFFFGTPAEVTAQLGEKVLAHGVDRLMVNLFAAGRDPDVITLAGHTLAPLVAST</sequence>
<dbReference type="InterPro" id="IPR019952">
    <property type="entry name" value="F420_OxRdatse_Rv1855c_pred"/>
</dbReference>
<evidence type="ECO:0000256" key="2">
    <source>
        <dbReference type="ARBA" id="ARBA00022643"/>
    </source>
</evidence>
<keyword evidence="2" id="KW-0288">FMN</keyword>
<comment type="caution">
    <text evidence="6">The sequence shown here is derived from an EMBL/GenBank/DDBJ whole genome shotgun (WGS) entry which is preliminary data.</text>
</comment>
<evidence type="ECO:0000256" key="4">
    <source>
        <dbReference type="ARBA" id="ARBA00023033"/>
    </source>
</evidence>
<dbReference type="InterPro" id="IPR050172">
    <property type="entry name" value="SsuD_RutA_monooxygenase"/>
</dbReference>
<dbReference type="GO" id="GO:0008726">
    <property type="term" value="F:alkanesulfonate monooxygenase activity"/>
    <property type="evidence" value="ECO:0007669"/>
    <property type="project" value="TreeGrafter"/>
</dbReference>
<dbReference type="InterPro" id="IPR011251">
    <property type="entry name" value="Luciferase-like_dom"/>
</dbReference>
<keyword evidence="1" id="KW-0285">Flavoprotein</keyword>
<name>A0A7K0DC41_9NOCA</name>
<evidence type="ECO:0000256" key="1">
    <source>
        <dbReference type="ARBA" id="ARBA00022630"/>
    </source>
</evidence>
<dbReference type="PANTHER" id="PTHR42847:SF8">
    <property type="entry name" value="CONSERVED PROTEIN"/>
    <property type="match status" value="1"/>
</dbReference>
<dbReference type="EC" id="1.1.98.2" evidence="6"/>
<keyword evidence="4" id="KW-0503">Monooxygenase</keyword>
<dbReference type="NCBIfam" id="TIGR03560">
    <property type="entry name" value="F420_Rv1855c"/>
    <property type="match status" value="1"/>
</dbReference>
<dbReference type="SUPFAM" id="SSF51679">
    <property type="entry name" value="Bacterial luciferase-like"/>
    <property type="match status" value="1"/>
</dbReference>
<dbReference type="RefSeq" id="WP_153414900.1">
    <property type="nucleotide sequence ID" value="NZ_WEGK01000017.1"/>
</dbReference>
<dbReference type="Proteomes" id="UP000438448">
    <property type="component" value="Unassembled WGS sequence"/>
</dbReference>